<dbReference type="NCBIfam" id="TIGR03368">
    <property type="entry name" value="cellulose_yhjU"/>
    <property type="match status" value="1"/>
</dbReference>
<evidence type="ECO:0000313" key="3">
    <source>
        <dbReference type="Proteomes" id="UP000189627"/>
    </source>
</evidence>
<dbReference type="Pfam" id="PF11658">
    <property type="entry name" value="CBP_BcsG"/>
    <property type="match status" value="1"/>
</dbReference>
<protein>
    <submittedName>
        <fullName evidence="2">Cellulose synthase</fullName>
    </submittedName>
</protein>
<dbReference type="Proteomes" id="UP000189627">
    <property type="component" value="Chromosome 2"/>
</dbReference>
<proteinExistence type="predicted"/>
<feature type="transmembrane region" description="Helical" evidence="1">
    <location>
        <begin position="45"/>
        <end position="61"/>
    </location>
</feature>
<name>A0A1U9UWH4_CUPNE</name>
<feature type="transmembrane region" description="Helical" evidence="1">
    <location>
        <begin position="20"/>
        <end position="38"/>
    </location>
</feature>
<dbReference type="KEGG" id="cuh:BJN34_24605"/>
<reference evidence="3" key="1">
    <citation type="submission" date="2017-02" db="EMBL/GenBank/DDBJ databases">
        <title>Complete genome sequence of Cupriavidus necator strain NH9, a 3-chlorobenzoate degrader.</title>
        <authorList>
            <person name="Moriuchi R."/>
            <person name="Dohra H."/>
            <person name="Ogawa N."/>
        </authorList>
    </citation>
    <scope>NUCLEOTIDE SEQUENCE [LARGE SCALE GENOMIC DNA]</scope>
    <source>
        <strain evidence="3">NH9</strain>
    </source>
</reference>
<feature type="transmembrane region" description="Helical" evidence="1">
    <location>
        <begin position="118"/>
        <end position="135"/>
    </location>
</feature>
<dbReference type="AlphaFoldDB" id="A0A1U9UWH4"/>
<sequence length="524" mass="57303">MGIWNLYFIAKLYLFHGGRLQPQWLLNLLLALVLVVRIRNPWLSALRHAAAVAAAAALMYRESDLPPFARVVSQFSNLQAFTPVYLLELAQRVVTREMLLTALAVLVIFWIVNRRVRVTTLVLVALVAVPFWQMLAAPQSTPGTRAVAAAPGTAIAGTGTSGEVTASGPDTRLAAFRNQEARREVGFPRLAATPDTQYDVIVLHICSLSWDDLDVSRARDNPLFKRFDFLFTNFSSAASYSGPAAIRVLRAACGQQPHEDLYEPAAPGCHLFQALAQAGFSTRMLLNHDGHFDNFLKEVQEEIGVDNVAPPPNTGLPVAMRSFDNSPVVGDFDVLQRWFHSREQAGGGPLALYYNTVTLHDGNRLTDTSLSSLESYPLRLSRLLGDIDKVIEMVAQSGRRAVIVFVPEHGAALRGDADQIAGMREIPTPRIINVPVGVKLVGLPVPQQDTVTIDAPTSYLGLSQLLSNLMANNPFAPQAPPLAQYVNDLPQTQMVGENEATVTMREGKGYVVRTPDGVWIEGKP</sequence>
<dbReference type="RefSeq" id="WP_078199429.1">
    <property type="nucleotide sequence ID" value="NZ_CP017758.1"/>
</dbReference>
<keyword evidence="1" id="KW-0812">Transmembrane</keyword>
<dbReference type="EMBL" id="CP017758">
    <property type="protein sequence ID" value="AQV97046.1"/>
    <property type="molecule type" value="Genomic_DNA"/>
</dbReference>
<organism evidence="2 3">
    <name type="scientific">Cupriavidus necator</name>
    <name type="common">Alcaligenes eutrophus</name>
    <name type="synonym">Ralstonia eutropha</name>
    <dbReference type="NCBI Taxonomy" id="106590"/>
    <lineage>
        <taxon>Bacteria</taxon>
        <taxon>Pseudomonadati</taxon>
        <taxon>Pseudomonadota</taxon>
        <taxon>Betaproteobacteria</taxon>
        <taxon>Burkholderiales</taxon>
        <taxon>Burkholderiaceae</taxon>
        <taxon>Cupriavidus</taxon>
    </lineage>
</organism>
<accession>A0A1U9UWH4</accession>
<dbReference type="Gene3D" id="3.40.720.10">
    <property type="entry name" value="Alkaline Phosphatase, subunit A"/>
    <property type="match status" value="1"/>
</dbReference>
<dbReference type="OrthoDB" id="6965261at2"/>
<feature type="transmembrane region" description="Helical" evidence="1">
    <location>
        <begin position="93"/>
        <end position="111"/>
    </location>
</feature>
<dbReference type="InterPro" id="IPR017850">
    <property type="entry name" value="Alkaline_phosphatase_core_sf"/>
</dbReference>
<keyword evidence="1" id="KW-1133">Transmembrane helix</keyword>
<evidence type="ECO:0000256" key="1">
    <source>
        <dbReference type="SAM" id="Phobius"/>
    </source>
</evidence>
<gene>
    <name evidence="2" type="ORF">BJN34_24605</name>
</gene>
<keyword evidence="1" id="KW-0472">Membrane</keyword>
<dbReference type="InterPro" id="IPR017744">
    <property type="entry name" value="BcsG"/>
</dbReference>
<evidence type="ECO:0000313" key="2">
    <source>
        <dbReference type="EMBL" id="AQV97046.1"/>
    </source>
</evidence>